<accession>A0ABY1H4Z4</accession>
<evidence type="ECO:0000313" key="2">
    <source>
        <dbReference type="Proteomes" id="UP000182665"/>
    </source>
</evidence>
<organism evidence="1 2">
    <name type="scientific">Staphylococcus pasteuri</name>
    <dbReference type="NCBI Taxonomy" id="45972"/>
    <lineage>
        <taxon>Bacteria</taxon>
        <taxon>Bacillati</taxon>
        <taxon>Bacillota</taxon>
        <taxon>Bacilli</taxon>
        <taxon>Bacillales</taxon>
        <taxon>Staphylococcaceae</taxon>
        <taxon>Staphylococcus</taxon>
    </lineage>
</organism>
<protein>
    <submittedName>
        <fullName evidence="1">Uncharacterized protein</fullName>
    </submittedName>
</protein>
<dbReference type="RefSeq" id="WP_046467437.1">
    <property type="nucleotide sequence ID" value="NZ_FPKT01000009.1"/>
</dbReference>
<comment type="caution">
    <text evidence="1">The sequence shown here is derived from an EMBL/GenBank/DDBJ whole genome shotgun (WGS) entry which is preliminary data.</text>
</comment>
<gene>
    <name evidence="1" type="ORF">SAMN03097721_02360</name>
</gene>
<sequence>MFNEKLIRFMKEKIIQGDNQMNVNVSELQELKKLKVDNYLLKYEITNEYQNNTFDVVFFVTDKFNEL</sequence>
<dbReference type="EMBL" id="FPKT01000009">
    <property type="protein sequence ID" value="SFZ78627.1"/>
    <property type="molecule type" value="Genomic_DNA"/>
</dbReference>
<reference evidence="1 2" key="1">
    <citation type="submission" date="2016-11" db="EMBL/GenBank/DDBJ databases">
        <authorList>
            <person name="Varghese N."/>
            <person name="Submissions S."/>
        </authorList>
    </citation>
    <scope>NUCLEOTIDE SEQUENCE [LARGE SCALE GENOMIC DNA]</scope>
    <source>
        <strain evidence="1 2">NFIX07</strain>
    </source>
</reference>
<name>A0ABY1H4Z4_9STAP</name>
<dbReference type="Proteomes" id="UP000182665">
    <property type="component" value="Unassembled WGS sequence"/>
</dbReference>
<keyword evidence="2" id="KW-1185">Reference proteome</keyword>
<proteinExistence type="predicted"/>
<evidence type="ECO:0000313" key="1">
    <source>
        <dbReference type="EMBL" id="SFZ78627.1"/>
    </source>
</evidence>